<evidence type="ECO:0000313" key="13">
    <source>
        <dbReference type="Proteomes" id="UP001235939"/>
    </source>
</evidence>
<evidence type="ECO:0000256" key="9">
    <source>
        <dbReference type="ARBA" id="ARBA00022989"/>
    </source>
</evidence>
<keyword evidence="10 11" id="KW-0472">Membrane</keyword>
<feature type="transmembrane region" description="Helical" evidence="11">
    <location>
        <begin position="440"/>
        <end position="463"/>
    </location>
</feature>
<evidence type="ECO:0000256" key="2">
    <source>
        <dbReference type="ARBA" id="ARBA00022553"/>
    </source>
</evidence>
<dbReference type="PANTHER" id="PTHR45630:SF8">
    <property type="entry name" value="CATION-TRANSPORTING ATPASE"/>
    <property type="match status" value="1"/>
</dbReference>
<keyword evidence="9 11" id="KW-1133">Transmembrane helix</keyword>
<evidence type="ECO:0000256" key="8">
    <source>
        <dbReference type="ARBA" id="ARBA00022967"/>
    </source>
</evidence>
<evidence type="ECO:0000256" key="3">
    <source>
        <dbReference type="ARBA" id="ARBA00022692"/>
    </source>
</evidence>
<organism evidence="12 13">
    <name type="scientific">Cordylochernes scorpioides</name>
    <dbReference type="NCBI Taxonomy" id="51811"/>
    <lineage>
        <taxon>Eukaryota</taxon>
        <taxon>Metazoa</taxon>
        <taxon>Ecdysozoa</taxon>
        <taxon>Arthropoda</taxon>
        <taxon>Chelicerata</taxon>
        <taxon>Arachnida</taxon>
        <taxon>Pseudoscorpiones</taxon>
        <taxon>Cheliferoidea</taxon>
        <taxon>Chernetidae</taxon>
        <taxon>Cordylochernes</taxon>
    </lineage>
</organism>
<protein>
    <submittedName>
        <fullName evidence="12">ATP13A3</fullName>
    </submittedName>
</protein>
<feature type="transmembrane region" description="Helical" evidence="11">
    <location>
        <begin position="402"/>
        <end position="420"/>
    </location>
</feature>
<dbReference type="InterPro" id="IPR006544">
    <property type="entry name" value="P-type_TPase_V"/>
</dbReference>
<evidence type="ECO:0000256" key="11">
    <source>
        <dbReference type="SAM" id="Phobius"/>
    </source>
</evidence>
<dbReference type="Gene3D" id="3.40.1110.10">
    <property type="entry name" value="Calcium-transporting ATPase, cytoplasmic domain N"/>
    <property type="match status" value="1"/>
</dbReference>
<evidence type="ECO:0000256" key="4">
    <source>
        <dbReference type="ARBA" id="ARBA00022723"/>
    </source>
</evidence>
<keyword evidence="7" id="KW-0460">Magnesium</keyword>
<accession>A0ABY6LTH5</accession>
<evidence type="ECO:0000256" key="5">
    <source>
        <dbReference type="ARBA" id="ARBA00022741"/>
    </source>
</evidence>
<evidence type="ECO:0000256" key="1">
    <source>
        <dbReference type="ARBA" id="ARBA00004141"/>
    </source>
</evidence>
<evidence type="ECO:0000256" key="6">
    <source>
        <dbReference type="ARBA" id="ARBA00022840"/>
    </source>
</evidence>
<dbReference type="InterPro" id="IPR023214">
    <property type="entry name" value="HAD_sf"/>
</dbReference>
<dbReference type="NCBIfam" id="TIGR01494">
    <property type="entry name" value="ATPase_P-type"/>
    <property type="match status" value="1"/>
</dbReference>
<dbReference type="Pfam" id="PF13246">
    <property type="entry name" value="Cation_ATPase"/>
    <property type="match status" value="1"/>
</dbReference>
<dbReference type="EMBL" id="CP092886">
    <property type="protein sequence ID" value="UYV83809.1"/>
    <property type="molecule type" value="Genomic_DNA"/>
</dbReference>
<dbReference type="SUPFAM" id="SSF81665">
    <property type="entry name" value="Calcium ATPase, transmembrane domain M"/>
    <property type="match status" value="1"/>
</dbReference>
<feature type="transmembrane region" description="Helical" evidence="11">
    <location>
        <begin position="373"/>
        <end position="393"/>
    </location>
</feature>
<dbReference type="SUPFAM" id="SSF81660">
    <property type="entry name" value="Metal cation-transporting ATPase, ATP-binding domain N"/>
    <property type="match status" value="1"/>
</dbReference>
<dbReference type="Gene3D" id="3.40.50.1000">
    <property type="entry name" value="HAD superfamily/HAD-like"/>
    <property type="match status" value="1"/>
</dbReference>
<sequence>MASCHSLALVHGKAIGYPLDLKVFQAIGWVLMEPEKDERTVFERTPARIVRPPWTKEDQTVPYVAILKEFPFESALRRMTVVTRLVGEPYFHVFTKGAPEMIESLCRPETVPLDFEEVLEGHARQGFRILAIASRRLDTDWEEALNMSRESLEKDMNLEGLLVLQNPLKPETAPALNILKEANIRSIMVTGDNMLTALTVAGDCGMIEERDSVISVEASPSGDAVSYRYTKLPGYSEKLNMASNNGPIEDIYIPLLYQGRYHLAIEGTTFDIIRQNNQELLHKVVQRGTIFARMAPDQKLRLIEVLQRVGYQVGMCGDGANDCGALKTAHAGVSLSMAEASVASPFTSKVQNITCVPTLIREGRATLVSTFGAFRYMVCYCFVLLSAVLLMFWDGQKPTDGAYVMIDIVLCLLPPFFFGWTEAYPRLHPKKPIRSILSFLPQFSMFSFIVIQIGVYFLAYYYCLIQPW</sequence>
<keyword evidence="2" id="KW-0597">Phosphoprotein</keyword>
<dbReference type="InterPro" id="IPR023298">
    <property type="entry name" value="ATPase_P-typ_TM_dom_sf"/>
</dbReference>
<keyword evidence="6" id="KW-0067">ATP-binding</keyword>
<keyword evidence="13" id="KW-1185">Reference proteome</keyword>
<comment type="subcellular location">
    <subcellularLocation>
        <location evidence="1">Membrane</location>
        <topology evidence="1">Multi-pass membrane protein</topology>
    </subcellularLocation>
</comment>
<dbReference type="Proteomes" id="UP001235939">
    <property type="component" value="Chromosome X"/>
</dbReference>
<keyword evidence="3 11" id="KW-0812">Transmembrane</keyword>
<dbReference type="InterPro" id="IPR036412">
    <property type="entry name" value="HAD-like_sf"/>
</dbReference>
<evidence type="ECO:0000313" key="12">
    <source>
        <dbReference type="EMBL" id="UYV83809.1"/>
    </source>
</evidence>
<dbReference type="InterPro" id="IPR001757">
    <property type="entry name" value="P_typ_ATPase"/>
</dbReference>
<keyword evidence="5" id="KW-0547">Nucleotide-binding</keyword>
<proteinExistence type="predicted"/>
<evidence type="ECO:0000256" key="10">
    <source>
        <dbReference type="ARBA" id="ARBA00023136"/>
    </source>
</evidence>
<keyword evidence="8" id="KW-1278">Translocase</keyword>
<name>A0ABY6LTH5_9ARAC</name>
<reference evidence="12 13" key="1">
    <citation type="submission" date="2022-03" db="EMBL/GenBank/DDBJ databases">
        <title>A chromosomal length assembly of Cordylochernes scorpioides.</title>
        <authorList>
            <person name="Zeh D."/>
            <person name="Zeh J."/>
        </authorList>
    </citation>
    <scope>NUCLEOTIDE SEQUENCE [LARGE SCALE GENOMIC DNA]</scope>
    <source>
        <strain evidence="12">IN4F17</strain>
        <tissue evidence="12">Whole Body</tissue>
    </source>
</reference>
<keyword evidence="4" id="KW-0479">Metal-binding</keyword>
<evidence type="ECO:0000256" key="7">
    <source>
        <dbReference type="ARBA" id="ARBA00022842"/>
    </source>
</evidence>
<dbReference type="InterPro" id="IPR023299">
    <property type="entry name" value="ATPase_P-typ_cyto_dom_N"/>
</dbReference>
<dbReference type="SUPFAM" id="SSF56784">
    <property type="entry name" value="HAD-like"/>
    <property type="match status" value="1"/>
</dbReference>
<dbReference type="PANTHER" id="PTHR45630">
    <property type="entry name" value="CATION-TRANSPORTING ATPASE-RELATED"/>
    <property type="match status" value="1"/>
</dbReference>
<gene>
    <name evidence="12" type="ORF">LAZ67_X000234</name>
</gene>